<protein>
    <submittedName>
        <fullName evidence="1">Uncharacterized protein</fullName>
    </submittedName>
</protein>
<reference evidence="1 2" key="1">
    <citation type="journal article" date="2016" name="PLoS ONE">
        <title>Sequence Assembly of Yarrowia lipolytica Strain W29/CLIB89 Shows Transposable Element Diversity.</title>
        <authorList>
            <person name="Magnan C."/>
            <person name="Yu J."/>
            <person name="Chang I."/>
            <person name="Jahn E."/>
            <person name="Kanomata Y."/>
            <person name="Wu J."/>
            <person name="Zeller M."/>
            <person name="Oakes M."/>
            <person name="Baldi P."/>
            <person name="Sandmeyer S."/>
        </authorList>
    </citation>
    <scope>NUCLEOTIDE SEQUENCE [LARGE SCALE GENOMIC DNA]</scope>
    <source>
        <strain evidence="2">CLIB89(W29)</strain>
    </source>
</reference>
<gene>
    <name evidence="1" type="ORF">YALI1_D30383g</name>
</gene>
<organism evidence="1 2">
    <name type="scientific">Yarrowia lipolytica</name>
    <name type="common">Candida lipolytica</name>
    <dbReference type="NCBI Taxonomy" id="4952"/>
    <lineage>
        <taxon>Eukaryota</taxon>
        <taxon>Fungi</taxon>
        <taxon>Dikarya</taxon>
        <taxon>Ascomycota</taxon>
        <taxon>Saccharomycotina</taxon>
        <taxon>Dipodascomycetes</taxon>
        <taxon>Dipodascales</taxon>
        <taxon>Dipodascales incertae sedis</taxon>
        <taxon>Yarrowia</taxon>
    </lineage>
</organism>
<evidence type="ECO:0000313" key="1">
    <source>
        <dbReference type="EMBL" id="AOW04525.1"/>
    </source>
</evidence>
<proteinExistence type="predicted"/>
<dbReference type="RefSeq" id="XP_068138934.1">
    <property type="nucleotide sequence ID" value="XM_068282833.1"/>
</dbReference>
<sequence>MFVPISSSGMIQRLFHDKEILPGLVLPVTKYKDYGKGWSSVHHIEVQYTHIEVQLRWYSSIIYRKLTNERLCKAFVSEVYVDQVVSRFFQGCPVHKGGLGNILLTDRQGRPIGDLLNNNLHQIRGNKDLLLRTWTKITMPTLPTATISKDIKRTSWLSVSGLVPPATSSTWLSIRGPDAITATVLVEGDILAYRMTQRSGCRYHGENLVWVQQLVFGLAKEHA</sequence>
<dbReference type="VEuPathDB" id="FungiDB:YALI1_D30383g"/>
<accession>A0A1D8NFX0</accession>
<dbReference type="EMBL" id="CP017556">
    <property type="protein sequence ID" value="AOW04525.1"/>
    <property type="molecule type" value="Genomic_DNA"/>
</dbReference>
<dbReference type="Proteomes" id="UP000182444">
    <property type="component" value="Chromosome 1D"/>
</dbReference>
<dbReference type="GeneID" id="94583445"/>
<dbReference type="AlphaFoldDB" id="A0A1D8NFX0"/>
<name>A0A1D8NFX0_YARLL</name>
<evidence type="ECO:0000313" key="2">
    <source>
        <dbReference type="Proteomes" id="UP000182444"/>
    </source>
</evidence>